<name>A0A9Q3BLQ3_9BASI</name>
<dbReference type="AlphaFoldDB" id="A0A9Q3BLQ3"/>
<comment type="caution">
    <text evidence="1">The sequence shown here is derived from an EMBL/GenBank/DDBJ whole genome shotgun (WGS) entry which is preliminary data.</text>
</comment>
<evidence type="ECO:0000313" key="2">
    <source>
        <dbReference type="Proteomes" id="UP000765509"/>
    </source>
</evidence>
<keyword evidence="2" id="KW-1185">Reference proteome</keyword>
<evidence type="ECO:0000313" key="1">
    <source>
        <dbReference type="EMBL" id="MBW0467207.1"/>
    </source>
</evidence>
<accession>A0A9Q3BLQ3</accession>
<sequence length="167" mass="19013">MLIYPRLIRCPNLKELSGDKKSHSTFYDQNDYIQNKLQRRNEIVVLPTMNLVKISTLWAANFAAGYGANSNQFPDVPEAALTEGEKQAIEEELKIVRPEKRLELAVVLGQVEELQELENSPKQAQNSVTKIRGLKETIGAYFETHPSLQQEAFRRSQQLTHQGRGAY</sequence>
<gene>
    <name evidence="1" type="ORF">O181_006922</name>
</gene>
<dbReference type="EMBL" id="AVOT02001518">
    <property type="protein sequence ID" value="MBW0467207.1"/>
    <property type="molecule type" value="Genomic_DNA"/>
</dbReference>
<proteinExistence type="predicted"/>
<reference evidence="1" key="1">
    <citation type="submission" date="2021-03" db="EMBL/GenBank/DDBJ databases">
        <title>Draft genome sequence of rust myrtle Austropuccinia psidii MF-1, a brazilian biotype.</title>
        <authorList>
            <person name="Quecine M.C."/>
            <person name="Pachon D.M.R."/>
            <person name="Bonatelli M.L."/>
            <person name="Correr F.H."/>
            <person name="Franceschini L.M."/>
            <person name="Leite T.F."/>
            <person name="Margarido G.R.A."/>
            <person name="Almeida C.A."/>
            <person name="Ferrarezi J.A."/>
            <person name="Labate C.A."/>
        </authorList>
    </citation>
    <scope>NUCLEOTIDE SEQUENCE</scope>
    <source>
        <strain evidence="1">MF-1</strain>
    </source>
</reference>
<organism evidence="1 2">
    <name type="scientific">Austropuccinia psidii MF-1</name>
    <dbReference type="NCBI Taxonomy" id="1389203"/>
    <lineage>
        <taxon>Eukaryota</taxon>
        <taxon>Fungi</taxon>
        <taxon>Dikarya</taxon>
        <taxon>Basidiomycota</taxon>
        <taxon>Pucciniomycotina</taxon>
        <taxon>Pucciniomycetes</taxon>
        <taxon>Pucciniales</taxon>
        <taxon>Sphaerophragmiaceae</taxon>
        <taxon>Austropuccinia</taxon>
    </lineage>
</organism>
<protein>
    <submittedName>
        <fullName evidence="1">Uncharacterized protein</fullName>
    </submittedName>
</protein>
<dbReference type="Proteomes" id="UP000765509">
    <property type="component" value="Unassembled WGS sequence"/>
</dbReference>